<organism evidence="1 2">
    <name type="scientific">Opisthocomus hoazin</name>
    <name type="common">Hoatzin</name>
    <name type="synonym">Phasianus hoazin</name>
    <dbReference type="NCBI Taxonomy" id="30419"/>
    <lineage>
        <taxon>Eukaryota</taxon>
        <taxon>Metazoa</taxon>
        <taxon>Chordata</taxon>
        <taxon>Craniata</taxon>
        <taxon>Vertebrata</taxon>
        <taxon>Euteleostomi</taxon>
        <taxon>Archelosauria</taxon>
        <taxon>Archosauria</taxon>
        <taxon>Dinosauria</taxon>
        <taxon>Saurischia</taxon>
        <taxon>Theropoda</taxon>
        <taxon>Coelurosauria</taxon>
        <taxon>Aves</taxon>
        <taxon>Neognathae</taxon>
        <taxon>Neoaves</taxon>
        <taxon>Opisthocomiformes</taxon>
        <taxon>Opisthocomidae</taxon>
        <taxon>Opisthocomus</taxon>
    </lineage>
</organism>
<keyword evidence="2" id="KW-1185">Reference proteome</keyword>
<dbReference type="AlphaFoldDB" id="A0A091WD85"/>
<evidence type="ECO:0000313" key="2">
    <source>
        <dbReference type="Proteomes" id="UP000053605"/>
    </source>
</evidence>
<gene>
    <name evidence="1" type="ORF">N306_12013</name>
</gene>
<evidence type="ECO:0000313" key="1">
    <source>
        <dbReference type="EMBL" id="KFR13484.1"/>
    </source>
</evidence>
<name>A0A091WD85_OPIHO</name>
<feature type="non-terminal residue" evidence="1">
    <location>
        <position position="108"/>
    </location>
</feature>
<feature type="non-terminal residue" evidence="1">
    <location>
        <position position="1"/>
    </location>
</feature>
<dbReference type="PhylomeDB" id="A0A091WD85"/>
<accession>A0A091WD85</accession>
<reference evidence="1 2" key="1">
    <citation type="submission" date="2014-04" db="EMBL/GenBank/DDBJ databases">
        <title>Genome evolution of avian class.</title>
        <authorList>
            <person name="Zhang G."/>
            <person name="Li C."/>
        </authorList>
    </citation>
    <scope>NUCLEOTIDE SEQUENCE [LARGE SCALE GENOMIC DNA]</scope>
    <source>
        <strain evidence="1">BGI_N306</strain>
    </source>
</reference>
<proteinExistence type="predicted"/>
<sequence length="108" mass="10866">GTARGVEGQHSLDGHVHGGDVEGLKHDLGHLLPVGFGVEGGLGEQGGVLLGGHTQLVVEGVVPDLLHVIPVGDDAVLNGVLQGQDTPLALGFVSHVGVLLAHAHHDAL</sequence>
<dbReference type="EMBL" id="KK735285">
    <property type="protein sequence ID" value="KFR13484.1"/>
    <property type="molecule type" value="Genomic_DNA"/>
</dbReference>
<dbReference type="Proteomes" id="UP000053605">
    <property type="component" value="Unassembled WGS sequence"/>
</dbReference>
<protein>
    <submittedName>
        <fullName evidence="1">Uncharacterized protein</fullName>
    </submittedName>
</protein>